<keyword evidence="3" id="KW-1185">Reference proteome</keyword>
<dbReference type="OrthoDB" id="2681442at2759"/>
<sequence>MSNLSPPLNPHGSCCLFLPFTKIAKSTGESILICKQLDGSEPISAISSHLSINSFPSYFPLFSYLSPCRVCCLTKWKLMTLCNEIWSLHGLSPCSGHSFSIGSTTEMLLSGVSPDVVKAMGHWSSDSFLHYWFSLKLLGPLHIELLPPPASTHLSI</sequence>
<gene>
    <name evidence="2" type="ORF">PAXRUDRAFT_165062</name>
</gene>
<reference evidence="3" key="2">
    <citation type="submission" date="2015-01" db="EMBL/GenBank/DDBJ databases">
        <title>Evolutionary Origins and Diversification of the Mycorrhizal Mutualists.</title>
        <authorList>
            <consortium name="DOE Joint Genome Institute"/>
            <consortium name="Mycorrhizal Genomics Consortium"/>
            <person name="Kohler A."/>
            <person name="Kuo A."/>
            <person name="Nagy L.G."/>
            <person name="Floudas D."/>
            <person name="Copeland A."/>
            <person name="Barry K.W."/>
            <person name="Cichocki N."/>
            <person name="Veneault-Fourrey C."/>
            <person name="LaButti K."/>
            <person name="Lindquist E.A."/>
            <person name="Lipzen A."/>
            <person name="Lundell T."/>
            <person name="Morin E."/>
            <person name="Murat C."/>
            <person name="Riley R."/>
            <person name="Ohm R."/>
            <person name="Sun H."/>
            <person name="Tunlid A."/>
            <person name="Henrissat B."/>
            <person name="Grigoriev I.V."/>
            <person name="Hibbett D.S."/>
            <person name="Martin F."/>
        </authorList>
    </citation>
    <scope>NUCLEOTIDE SEQUENCE [LARGE SCALE GENOMIC DNA]</scope>
    <source>
        <strain evidence="3">Ve08.2h10</strain>
    </source>
</reference>
<protein>
    <submittedName>
        <fullName evidence="2">Uncharacterized protein</fullName>
    </submittedName>
</protein>
<name>A0A0D0DIU8_9AGAM</name>
<evidence type="ECO:0000313" key="2">
    <source>
        <dbReference type="EMBL" id="KIK78040.1"/>
    </source>
</evidence>
<proteinExistence type="predicted"/>
<dbReference type="GO" id="GO:0015074">
    <property type="term" value="P:DNA integration"/>
    <property type="evidence" value="ECO:0007669"/>
    <property type="project" value="InterPro"/>
</dbReference>
<evidence type="ECO:0000256" key="1">
    <source>
        <dbReference type="ARBA" id="ARBA00023172"/>
    </source>
</evidence>
<dbReference type="InterPro" id="IPR013762">
    <property type="entry name" value="Integrase-like_cat_sf"/>
</dbReference>
<dbReference type="Proteomes" id="UP000054538">
    <property type="component" value="Unassembled WGS sequence"/>
</dbReference>
<dbReference type="GO" id="GO:0003677">
    <property type="term" value="F:DNA binding"/>
    <property type="evidence" value="ECO:0007669"/>
    <property type="project" value="InterPro"/>
</dbReference>
<keyword evidence="1" id="KW-0233">DNA recombination</keyword>
<dbReference type="AlphaFoldDB" id="A0A0D0DIU8"/>
<organism evidence="2 3">
    <name type="scientific">Paxillus rubicundulus Ve08.2h10</name>
    <dbReference type="NCBI Taxonomy" id="930991"/>
    <lineage>
        <taxon>Eukaryota</taxon>
        <taxon>Fungi</taxon>
        <taxon>Dikarya</taxon>
        <taxon>Basidiomycota</taxon>
        <taxon>Agaricomycotina</taxon>
        <taxon>Agaricomycetes</taxon>
        <taxon>Agaricomycetidae</taxon>
        <taxon>Boletales</taxon>
        <taxon>Paxilineae</taxon>
        <taxon>Paxillaceae</taxon>
        <taxon>Paxillus</taxon>
    </lineage>
</organism>
<dbReference type="GO" id="GO:0006310">
    <property type="term" value="P:DNA recombination"/>
    <property type="evidence" value="ECO:0007669"/>
    <property type="project" value="UniProtKB-KW"/>
</dbReference>
<reference evidence="2 3" key="1">
    <citation type="submission" date="2014-04" db="EMBL/GenBank/DDBJ databases">
        <authorList>
            <consortium name="DOE Joint Genome Institute"/>
            <person name="Kuo A."/>
            <person name="Kohler A."/>
            <person name="Jargeat P."/>
            <person name="Nagy L.G."/>
            <person name="Floudas D."/>
            <person name="Copeland A."/>
            <person name="Barry K.W."/>
            <person name="Cichocki N."/>
            <person name="Veneault-Fourrey C."/>
            <person name="LaButti K."/>
            <person name="Lindquist E.A."/>
            <person name="Lipzen A."/>
            <person name="Lundell T."/>
            <person name="Morin E."/>
            <person name="Murat C."/>
            <person name="Sun H."/>
            <person name="Tunlid A."/>
            <person name="Henrissat B."/>
            <person name="Grigoriev I.V."/>
            <person name="Hibbett D.S."/>
            <person name="Martin F."/>
            <person name="Nordberg H.P."/>
            <person name="Cantor M.N."/>
            <person name="Hua S.X."/>
        </authorList>
    </citation>
    <scope>NUCLEOTIDE SEQUENCE [LARGE SCALE GENOMIC DNA]</scope>
    <source>
        <strain evidence="2 3">Ve08.2h10</strain>
    </source>
</reference>
<dbReference type="SUPFAM" id="SSF56349">
    <property type="entry name" value="DNA breaking-rejoining enzymes"/>
    <property type="match status" value="1"/>
</dbReference>
<dbReference type="InterPro" id="IPR011010">
    <property type="entry name" value="DNA_brk_join_enz"/>
</dbReference>
<evidence type="ECO:0000313" key="3">
    <source>
        <dbReference type="Proteomes" id="UP000054538"/>
    </source>
</evidence>
<accession>A0A0D0DIU8</accession>
<dbReference type="HOGENOM" id="CLU_003292_9_0_1"/>
<dbReference type="EMBL" id="KN826733">
    <property type="protein sequence ID" value="KIK78040.1"/>
    <property type="molecule type" value="Genomic_DNA"/>
</dbReference>
<dbReference type="InParanoid" id="A0A0D0DIU8"/>
<dbReference type="Gene3D" id="1.10.443.10">
    <property type="entry name" value="Intergrase catalytic core"/>
    <property type="match status" value="1"/>
</dbReference>